<accession>A0A485LZX4</accession>
<name>A0A485LZX4_9ZZZZ</name>
<dbReference type="InterPro" id="IPR027417">
    <property type="entry name" value="P-loop_NTPase"/>
</dbReference>
<evidence type="ECO:0000256" key="4">
    <source>
        <dbReference type="ARBA" id="ARBA00022741"/>
    </source>
</evidence>
<dbReference type="EMBL" id="CAADRN010000164">
    <property type="protein sequence ID" value="VFU14233.1"/>
    <property type="molecule type" value="Genomic_DNA"/>
</dbReference>
<dbReference type="InterPro" id="IPR003029">
    <property type="entry name" value="S1_domain"/>
</dbReference>
<comment type="subcellular location">
    <subcellularLocation>
        <location evidence="1">Cytoplasm</location>
    </subcellularLocation>
</comment>
<dbReference type="PROSITE" id="PS50126">
    <property type="entry name" value="S1"/>
    <property type="match status" value="1"/>
</dbReference>
<dbReference type="InterPro" id="IPR015191">
    <property type="entry name" value="SelB_WHD4"/>
</dbReference>
<evidence type="ECO:0000256" key="5">
    <source>
        <dbReference type="ARBA" id="ARBA00022917"/>
    </source>
</evidence>
<dbReference type="PRINTS" id="PR00315">
    <property type="entry name" value="ELONGATNFCT"/>
</dbReference>
<evidence type="ECO:0000256" key="8">
    <source>
        <dbReference type="ARBA" id="ARBA00031615"/>
    </source>
</evidence>
<evidence type="ECO:0000259" key="10">
    <source>
        <dbReference type="PROSITE" id="PS51722"/>
    </source>
</evidence>
<dbReference type="CDD" id="cd15491">
    <property type="entry name" value="selB_III"/>
    <property type="match status" value="1"/>
</dbReference>
<dbReference type="SUPFAM" id="SSF50447">
    <property type="entry name" value="Translation proteins"/>
    <property type="match status" value="1"/>
</dbReference>
<dbReference type="PANTHER" id="PTHR43721:SF22">
    <property type="entry name" value="ELONGATION FACTOR TU, MITOCHONDRIAL"/>
    <property type="match status" value="1"/>
</dbReference>
<dbReference type="InterPro" id="IPR036390">
    <property type="entry name" value="WH_DNA-bd_sf"/>
</dbReference>
<dbReference type="InterPro" id="IPR000795">
    <property type="entry name" value="T_Tr_GTP-bd_dom"/>
</dbReference>
<dbReference type="GO" id="GO:0003746">
    <property type="term" value="F:translation elongation factor activity"/>
    <property type="evidence" value="ECO:0007669"/>
    <property type="project" value="UniProtKB-KW"/>
</dbReference>
<dbReference type="GO" id="GO:0005829">
    <property type="term" value="C:cytosol"/>
    <property type="evidence" value="ECO:0007669"/>
    <property type="project" value="TreeGrafter"/>
</dbReference>
<dbReference type="SUPFAM" id="SSF52540">
    <property type="entry name" value="P-loop containing nucleoside triphosphate hydrolases"/>
    <property type="match status" value="1"/>
</dbReference>
<dbReference type="Pfam" id="PF00009">
    <property type="entry name" value="GTP_EFTU"/>
    <property type="match status" value="1"/>
</dbReference>
<evidence type="ECO:0000256" key="1">
    <source>
        <dbReference type="ARBA" id="ARBA00004496"/>
    </source>
</evidence>
<evidence type="ECO:0000256" key="3">
    <source>
        <dbReference type="ARBA" id="ARBA00022490"/>
    </source>
</evidence>
<dbReference type="Pfam" id="PF03144">
    <property type="entry name" value="GTP_EFTU_D2"/>
    <property type="match status" value="1"/>
</dbReference>
<dbReference type="Pfam" id="PF09106">
    <property type="entry name" value="WHD_2nd_SelB"/>
    <property type="match status" value="1"/>
</dbReference>
<reference evidence="11" key="1">
    <citation type="submission" date="2019-03" db="EMBL/GenBank/DDBJ databases">
        <authorList>
            <person name="Hao L."/>
        </authorList>
    </citation>
    <scope>NUCLEOTIDE SEQUENCE</scope>
</reference>
<dbReference type="GO" id="GO:0001514">
    <property type="term" value="P:selenocysteine incorporation"/>
    <property type="evidence" value="ECO:0007669"/>
    <property type="project" value="InterPro"/>
</dbReference>
<dbReference type="InterPro" id="IPR004161">
    <property type="entry name" value="EFTu-like_2"/>
</dbReference>
<dbReference type="Gene3D" id="2.40.30.10">
    <property type="entry name" value="Translation factors"/>
    <property type="match status" value="2"/>
</dbReference>
<dbReference type="InterPro" id="IPR009001">
    <property type="entry name" value="Transl_elong_EF1A/Init_IF2_C"/>
</dbReference>
<dbReference type="Gene3D" id="3.40.50.300">
    <property type="entry name" value="P-loop containing nucleotide triphosphate hydrolases"/>
    <property type="match status" value="1"/>
</dbReference>
<evidence type="ECO:0000259" key="9">
    <source>
        <dbReference type="PROSITE" id="PS50126"/>
    </source>
</evidence>
<evidence type="ECO:0000256" key="6">
    <source>
        <dbReference type="ARBA" id="ARBA00023134"/>
    </source>
</evidence>
<dbReference type="PANTHER" id="PTHR43721">
    <property type="entry name" value="ELONGATION FACTOR TU-RELATED"/>
    <property type="match status" value="1"/>
</dbReference>
<dbReference type="InterPro" id="IPR015190">
    <property type="entry name" value="Elong_fac_SelB-wing-hlx_typ-2"/>
</dbReference>
<feature type="domain" description="S1 motif" evidence="9">
    <location>
        <begin position="203"/>
        <end position="273"/>
    </location>
</feature>
<keyword evidence="5" id="KW-0648">Protein biosynthesis</keyword>
<dbReference type="FunFam" id="3.40.50.300:FF:001064">
    <property type="entry name" value="Selenocysteine-specific translation elongation factor"/>
    <property type="match status" value="1"/>
</dbReference>
<dbReference type="NCBIfam" id="TIGR00231">
    <property type="entry name" value="small_GTP"/>
    <property type="match status" value="1"/>
</dbReference>
<evidence type="ECO:0000256" key="2">
    <source>
        <dbReference type="ARBA" id="ARBA00015953"/>
    </source>
</evidence>
<evidence type="ECO:0000313" key="11">
    <source>
        <dbReference type="EMBL" id="VFU14233.1"/>
    </source>
</evidence>
<dbReference type="CDD" id="cd03696">
    <property type="entry name" value="SelB_II"/>
    <property type="match status" value="1"/>
</dbReference>
<dbReference type="InterPro" id="IPR004535">
    <property type="entry name" value="Transl_elong_SelB"/>
</dbReference>
<proteinExistence type="predicted"/>
<organism evidence="11">
    <name type="scientific">anaerobic digester metagenome</name>
    <dbReference type="NCBI Taxonomy" id="1263854"/>
    <lineage>
        <taxon>unclassified sequences</taxon>
        <taxon>metagenomes</taxon>
        <taxon>ecological metagenomes</taxon>
    </lineage>
</organism>
<gene>
    <name evidence="11" type="primary">selB</name>
    <name evidence="11" type="ORF">SCFA_2460012</name>
</gene>
<dbReference type="CDD" id="cd04171">
    <property type="entry name" value="SelB"/>
    <property type="match status" value="1"/>
</dbReference>
<comment type="function">
    <text evidence="7">Translation factor necessary for the incorporation of selenocysteine into proteins. It probably replaces EF-Tu for the insertion of selenocysteine directed by the UGA codon. SelB binds GTP and GDP.</text>
</comment>
<dbReference type="NCBIfam" id="TIGR00475">
    <property type="entry name" value="selB"/>
    <property type="match status" value="1"/>
</dbReference>
<dbReference type="GO" id="GO:0003924">
    <property type="term" value="F:GTPase activity"/>
    <property type="evidence" value="ECO:0007669"/>
    <property type="project" value="InterPro"/>
</dbReference>
<dbReference type="SUPFAM" id="SSF46785">
    <property type="entry name" value="Winged helix' DNA-binding domain"/>
    <property type="match status" value="3"/>
</dbReference>
<dbReference type="PROSITE" id="PS51722">
    <property type="entry name" value="G_TR_2"/>
    <property type="match status" value="1"/>
</dbReference>
<dbReference type="InterPro" id="IPR005225">
    <property type="entry name" value="Small_GTP-bd"/>
</dbReference>
<dbReference type="InterPro" id="IPR050055">
    <property type="entry name" value="EF-Tu_GTPase"/>
</dbReference>
<dbReference type="Pfam" id="PF25461">
    <property type="entry name" value="Beta-barrel_SelB"/>
    <property type="match status" value="1"/>
</dbReference>
<keyword evidence="6" id="KW-0342">GTP-binding</keyword>
<dbReference type="PROSITE" id="PS00301">
    <property type="entry name" value="G_TR_1"/>
    <property type="match status" value="1"/>
</dbReference>
<keyword evidence="11" id="KW-0251">Elongation factor</keyword>
<dbReference type="InterPro" id="IPR031157">
    <property type="entry name" value="G_TR_CS"/>
</dbReference>
<dbReference type="GO" id="GO:0003723">
    <property type="term" value="F:RNA binding"/>
    <property type="evidence" value="ECO:0007669"/>
    <property type="project" value="InterPro"/>
</dbReference>
<keyword evidence="4" id="KW-0547">Nucleotide-binding</keyword>
<dbReference type="SUPFAM" id="SSF50465">
    <property type="entry name" value="EF-Tu/eEF-1alpha/eIF2-gamma C-terminal domain"/>
    <property type="match status" value="1"/>
</dbReference>
<dbReference type="InterPro" id="IPR009000">
    <property type="entry name" value="Transl_B-barrel_sf"/>
</dbReference>
<dbReference type="GO" id="GO:0005525">
    <property type="term" value="F:GTP binding"/>
    <property type="evidence" value="ECO:0007669"/>
    <property type="project" value="UniProtKB-KW"/>
</dbReference>
<dbReference type="InterPro" id="IPR057335">
    <property type="entry name" value="Beta-barrel_SelB"/>
</dbReference>
<dbReference type="Pfam" id="PF09107">
    <property type="entry name" value="WHD_3rd_SelB"/>
    <property type="match status" value="1"/>
</dbReference>
<keyword evidence="3" id="KW-0963">Cytoplasm</keyword>
<sequence>MLSAKERDEMKHLIIGTAGHVDHGKTALVRAMTGIDTDRLKEEKDRGISIELGFASLSLPGGRKAGIVDVPGHERFIKNMLAGAGGFDLVLLVIAADEGVMPQTREHLDIIQLLQVTKGIVVLTKIDLVDEEWLDLVEEEVQEFLKGTVLEDAPVVNVSSVTGQGVPELLERIDSLTREVRPRVAAGPPRLPVDRIFSITGFGTVVTGTLVSGALQVGDLVEVQPQGLASRVRSLQVHGEKVEAAEAGQRVAVNLAGLEMDQIERGSVVAGLKSISPSHRLDVRLLLLRSAARPLKNRARVRFFLGTREALGRVRLLDQEELKQGSLAYAQLELEEPVVAAKGDRFVIRSYSPMHTIGGGTVIDPLPGRKHRRFRSEVLNALAARERGTPAELLSQYLPGLPGLPGAAEVAKGTGLEEEEILAAARELERDGRVKVISAEGRTYLAADDVYRRWAAEISKLLQSYHREYPLREGYPKEDLRSRKFQAIPNKAFQLLLLEMEKDGLIRVSPRAVALQAFDCKPGHEQLKQIDKILGILREAAFLPPSWAELCRNAGISEAYGQELLQYLLRTGVMVKIADDLYFQRDVLIQAREKVVGLLREKGEITVGEIRDLLQTSRKYALPLLEYFDREKVTRRVGDKRLPGRAMEQA</sequence>
<dbReference type="InterPro" id="IPR036388">
    <property type="entry name" value="WH-like_DNA-bd_sf"/>
</dbReference>
<dbReference type="Gene3D" id="1.10.10.10">
    <property type="entry name" value="Winged helix-like DNA-binding domain superfamily/Winged helix DNA-binding domain"/>
    <property type="match status" value="3"/>
</dbReference>
<protein>
    <recommendedName>
        <fullName evidence="2">Selenocysteine-specific elongation factor</fullName>
    </recommendedName>
    <alternativeName>
        <fullName evidence="8">SelB translation factor</fullName>
    </alternativeName>
</protein>
<feature type="domain" description="Tr-type G" evidence="10">
    <location>
        <begin position="10"/>
        <end position="183"/>
    </location>
</feature>
<evidence type="ECO:0000256" key="7">
    <source>
        <dbReference type="ARBA" id="ARBA00025526"/>
    </source>
</evidence>
<dbReference type="AlphaFoldDB" id="A0A485LZX4"/>